<protein>
    <submittedName>
        <fullName evidence="2">Uncharacterized protein</fullName>
    </submittedName>
</protein>
<evidence type="ECO:0000256" key="1">
    <source>
        <dbReference type="SAM" id="MobiDB-lite"/>
    </source>
</evidence>
<feature type="region of interest" description="Disordered" evidence="1">
    <location>
        <begin position="64"/>
        <end position="92"/>
    </location>
</feature>
<evidence type="ECO:0000313" key="2">
    <source>
        <dbReference type="EMBL" id="PSN68325.1"/>
    </source>
</evidence>
<reference evidence="2 3" key="1">
    <citation type="journal article" date="2018" name="Front. Microbiol.">
        <title>Genome-Wide Analysis of Corynespora cassiicola Leaf Fall Disease Putative Effectors.</title>
        <authorList>
            <person name="Lopez D."/>
            <person name="Ribeiro S."/>
            <person name="Label P."/>
            <person name="Fumanal B."/>
            <person name="Venisse J.S."/>
            <person name="Kohler A."/>
            <person name="de Oliveira R.R."/>
            <person name="Labutti K."/>
            <person name="Lipzen A."/>
            <person name="Lail K."/>
            <person name="Bauer D."/>
            <person name="Ohm R.A."/>
            <person name="Barry K.W."/>
            <person name="Spatafora J."/>
            <person name="Grigoriev I.V."/>
            <person name="Martin F.M."/>
            <person name="Pujade-Renaud V."/>
        </authorList>
    </citation>
    <scope>NUCLEOTIDE SEQUENCE [LARGE SCALE GENOMIC DNA]</scope>
    <source>
        <strain evidence="2 3">Philippines</strain>
    </source>
</reference>
<name>A0A2T2NSA6_CORCC</name>
<keyword evidence="3" id="KW-1185">Reference proteome</keyword>
<dbReference type="AlphaFoldDB" id="A0A2T2NSA6"/>
<accession>A0A2T2NSA6</accession>
<dbReference type="Proteomes" id="UP000240883">
    <property type="component" value="Unassembled WGS sequence"/>
</dbReference>
<dbReference type="EMBL" id="KZ678134">
    <property type="protein sequence ID" value="PSN68325.1"/>
    <property type="molecule type" value="Genomic_DNA"/>
</dbReference>
<evidence type="ECO:0000313" key="3">
    <source>
        <dbReference type="Proteomes" id="UP000240883"/>
    </source>
</evidence>
<sequence>MVMGHVSASSSTAPTSPYQHPAQIYIHKACRPKRADFCTRSPGSQIQTQYSAQAMHHTHTYTRKQTISHPQHFKEPEHVTSKQMTSSLTPHGNHARTQAYLISTHLLTSGNPPIPPSPLHSFRLPFSVQARGCIANPPREFKADVRTDEGHISVGSCHHIHPCHAMPCTQPRLQARILISLDPAGQVTPTLESRPTKPRISKTARIDKGHERAKRWHNGAVNLIVPPIIIISSITIFRG</sequence>
<organism evidence="2 3">
    <name type="scientific">Corynespora cassiicola Philippines</name>
    <dbReference type="NCBI Taxonomy" id="1448308"/>
    <lineage>
        <taxon>Eukaryota</taxon>
        <taxon>Fungi</taxon>
        <taxon>Dikarya</taxon>
        <taxon>Ascomycota</taxon>
        <taxon>Pezizomycotina</taxon>
        <taxon>Dothideomycetes</taxon>
        <taxon>Pleosporomycetidae</taxon>
        <taxon>Pleosporales</taxon>
        <taxon>Corynesporascaceae</taxon>
        <taxon>Corynespora</taxon>
    </lineage>
</organism>
<gene>
    <name evidence="2" type="ORF">BS50DRAFT_361107</name>
</gene>
<feature type="compositionally biased region" description="Polar residues" evidence="1">
    <location>
        <begin position="81"/>
        <end position="90"/>
    </location>
</feature>
<proteinExistence type="predicted"/>